<evidence type="ECO:0000313" key="2">
    <source>
        <dbReference type="EMBL" id="MBO4161990.1"/>
    </source>
</evidence>
<keyword evidence="3" id="KW-1185">Reference proteome</keyword>
<reference evidence="2 3" key="1">
    <citation type="submission" date="2021-03" db="EMBL/GenBank/DDBJ databases">
        <authorList>
            <person name="Lee D.-H."/>
        </authorList>
    </citation>
    <scope>NUCLEOTIDE SEQUENCE [LARGE SCALE GENOMIC DNA]</scope>
    <source>
        <strain evidence="2 3">MMS20-R2-23</strain>
    </source>
</reference>
<feature type="chain" id="PRO_5046543542" description="Carbohydrate-binding protein" evidence="1">
    <location>
        <begin position="21"/>
        <end position="403"/>
    </location>
</feature>
<accession>A0ABS3V8Q0</accession>
<dbReference type="RefSeq" id="WP_208567638.1">
    <property type="nucleotide sequence ID" value="NZ_JAGFWR010000006.1"/>
</dbReference>
<dbReference type="Gene3D" id="2.120.10.70">
    <property type="entry name" value="Fucose-specific lectin"/>
    <property type="match status" value="2"/>
</dbReference>
<comment type="caution">
    <text evidence="2">The sequence shown here is derived from an EMBL/GenBank/DDBJ whole genome shotgun (WGS) entry which is preliminary data.</text>
</comment>
<dbReference type="SUPFAM" id="SSF89372">
    <property type="entry name" value="Fucose-specific lectin"/>
    <property type="match status" value="2"/>
</dbReference>
<keyword evidence="1" id="KW-0732">Signal</keyword>
<evidence type="ECO:0008006" key="4">
    <source>
        <dbReference type="Google" id="ProtNLM"/>
    </source>
</evidence>
<feature type="signal peptide" evidence="1">
    <location>
        <begin position="1"/>
        <end position="20"/>
    </location>
</feature>
<sequence length="403" mass="43631">MRGSTLVRRMLATVATVALAVTMGTTPTAAAAEPEREATRPVAGGQLLTRSAATITPPPVRNIVGTVAVGDRYPYVFSIGTDGNLWINWQDQTEGWNWSNMGTPPGVGIRMPVGVTIVDNFGRPYAFVLGTDGNLWSLWRSSSTWQWRNQGAPPGANFVSWPSFAAVAVGGSSPYVFVRSDGDEATWVNWWNGSVWSWANLGSPPDGVSAYGPLGVLLEGGTPQVYVVGNDGHLWSARVDGRAAIWNDLGNPGVNLDSGSNAFGARNAIQVVPDARPYLFVLGSDRNAWLRWRSGAGWQWHNLGSPPGETLVTAPLGVLSVDGSSPFSFYRTDEGGLWINYWDGSNWYWSDQNPPFRPAGGGSAVVAPQDSSRPALFVLDTSGNLWSRWWNGSWWNWTNRSAT</sequence>
<evidence type="ECO:0000313" key="3">
    <source>
        <dbReference type="Proteomes" id="UP000671399"/>
    </source>
</evidence>
<dbReference type="Proteomes" id="UP000671399">
    <property type="component" value="Unassembled WGS sequence"/>
</dbReference>
<organism evidence="2 3">
    <name type="scientific">Micromonospora antibiotica</name>
    <dbReference type="NCBI Taxonomy" id="2807623"/>
    <lineage>
        <taxon>Bacteria</taxon>
        <taxon>Bacillati</taxon>
        <taxon>Actinomycetota</taxon>
        <taxon>Actinomycetes</taxon>
        <taxon>Micromonosporales</taxon>
        <taxon>Micromonosporaceae</taxon>
        <taxon>Micromonospora</taxon>
    </lineage>
</organism>
<dbReference type="EMBL" id="JAGFWR010000006">
    <property type="protein sequence ID" value="MBO4161990.1"/>
    <property type="molecule type" value="Genomic_DNA"/>
</dbReference>
<proteinExistence type="predicted"/>
<name>A0ABS3V8Q0_9ACTN</name>
<gene>
    <name evidence="2" type="ORF">JQN83_14390</name>
</gene>
<protein>
    <recommendedName>
        <fullName evidence="4">Carbohydrate-binding protein</fullName>
    </recommendedName>
</protein>
<evidence type="ECO:0000256" key="1">
    <source>
        <dbReference type="SAM" id="SignalP"/>
    </source>
</evidence>